<dbReference type="SMART" id="SM00422">
    <property type="entry name" value="HTH_MERR"/>
    <property type="match status" value="1"/>
</dbReference>
<dbReference type="SUPFAM" id="SSF46955">
    <property type="entry name" value="Putative DNA-binding domain"/>
    <property type="match status" value="1"/>
</dbReference>
<feature type="domain" description="HTH merR-type" evidence="4">
    <location>
        <begin position="1"/>
        <end position="68"/>
    </location>
</feature>
<accession>A0A6N7XDK5</accession>
<reference evidence="5 6" key="1">
    <citation type="submission" date="2019-08" db="EMBL/GenBank/DDBJ databases">
        <title>In-depth cultivation of the pig gut microbiome towards novel bacterial diversity and tailored functional studies.</title>
        <authorList>
            <person name="Wylensek D."/>
            <person name="Hitch T.C.A."/>
            <person name="Clavel T."/>
        </authorList>
    </citation>
    <scope>NUCLEOTIDE SEQUENCE [LARGE SCALE GENOMIC DNA]</scope>
    <source>
        <strain evidence="5 6">WCA-SAB-591-4A-A</strain>
    </source>
</reference>
<evidence type="ECO:0000259" key="4">
    <source>
        <dbReference type="PROSITE" id="PS50937"/>
    </source>
</evidence>
<evidence type="ECO:0000313" key="6">
    <source>
        <dbReference type="Proteomes" id="UP000440713"/>
    </source>
</evidence>
<keyword evidence="3" id="KW-0804">Transcription</keyword>
<gene>
    <name evidence="5" type="ORF">FYJ71_01415</name>
</gene>
<dbReference type="GO" id="GO:0003700">
    <property type="term" value="F:DNA-binding transcription factor activity"/>
    <property type="evidence" value="ECO:0007669"/>
    <property type="project" value="InterPro"/>
</dbReference>
<evidence type="ECO:0000256" key="3">
    <source>
        <dbReference type="ARBA" id="ARBA00023163"/>
    </source>
</evidence>
<evidence type="ECO:0000256" key="1">
    <source>
        <dbReference type="ARBA" id="ARBA00023015"/>
    </source>
</evidence>
<protein>
    <submittedName>
        <fullName evidence="5">MerR family transcriptional regulator</fullName>
    </submittedName>
</protein>
<dbReference type="CDD" id="cd00592">
    <property type="entry name" value="HTH_MerR-like"/>
    <property type="match status" value="1"/>
</dbReference>
<sequence>MLRNEIQSKTGLTRKAIEYYEKKGLINPRKLENGYRDYSEEDFEILSKVNLFRKIGFNISEIKSIIRSDGFVLPSILRNREHKSEIDKRKNEVIKLIIEGASEKIINEKVALIEREESIYDRLLRAFPGYFGQMIFYAYQPFLNEPLDKDGEYAYAKYIEYLDNLPSFELSVEEQDFIEKISSDFDIENMKTVNNSKIEAIDDFKKWLNENTEIVEQYNLYKKSDTYQNSPLKDIQDKLKDYMIENKYYEFAIPLIREFSKSYNDYYEKLLVANEEYLKFNKKTE</sequence>
<dbReference type="InterPro" id="IPR000551">
    <property type="entry name" value="MerR-type_HTH_dom"/>
</dbReference>
<name>A0A6N7XDK5_9FIRM</name>
<keyword evidence="2" id="KW-0238">DNA-binding</keyword>
<dbReference type="EMBL" id="VUNE01000001">
    <property type="protein sequence ID" value="MST61633.1"/>
    <property type="molecule type" value="Genomic_DNA"/>
</dbReference>
<evidence type="ECO:0000256" key="2">
    <source>
        <dbReference type="ARBA" id="ARBA00023125"/>
    </source>
</evidence>
<keyword evidence="6" id="KW-1185">Reference proteome</keyword>
<dbReference type="InterPro" id="IPR047057">
    <property type="entry name" value="MerR_fam"/>
</dbReference>
<keyword evidence="1" id="KW-0805">Transcription regulation</keyword>
<dbReference type="Pfam" id="PF13411">
    <property type="entry name" value="MerR_1"/>
    <property type="match status" value="1"/>
</dbReference>
<dbReference type="GO" id="GO:0003677">
    <property type="term" value="F:DNA binding"/>
    <property type="evidence" value="ECO:0007669"/>
    <property type="project" value="UniProtKB-KW"/>
</dbReference>
<dbReference type="Proteomes" id="UP000440713">
    <property type="component" value="Unassembled WGS sequence"/>
</dbReference>
<dbReference type="PANTHER" id="PTHR30204:SF94">
    <property type="entry name" value="HEAVY METAL-DEPENDENT TRANSCRIPTIONAL REGULATOR HI_0293-RELATED"/>
    <property type="match status" value="1"/>
</dbReference>
<dbReference type="InterPro" id="IPR009061">
    <property type="entry name" value="DNA-bd_dom_put_sf"/>
</dbReference>
<dbReference type="RefSeq" id="WP_154537032.1">
    <property type="nucleotide sequence ID" value="NZ_VUNE01000001.1"/>
</dbReference>
<comment type="caution">
    <text evidence="5">The sequence shown here is derived from an EMBL/GenBank/DDBJ whole genome shotgun (WGS) entry which is preliminary data.</text>
</comment>
<dbReference type="AlphaFoldDB" id="A0A6N7XDK5"/>
<organism evidence="5 6">
    <name type="scientific">Peptostreptococcus porci</name>
    <dbReference type="NCBI Taxonomy" id="2652282"/>
    <lineage>
        <taxon>Bacteria</taxon>
        <taxon>Bacillati</taxon>
        <taxon>Bacillota</taxon>
        <taxon>Clostridia</taxon>
        <taxon>Peptostreptococcales</taxon>
        <taxon>Peptostreptococcaceae</taxon>
        <taxon>Peptostreptococcus</taxon>
    </lineage>
</organism>
<dbReference type="PROSITE" id="PS50937">
    <property type="entry name" value="HTH_MERR_2"/>
    <property type="match status" value="1"/>
</dbReference>
<dbReference type="PANTHER" id="PTHR30204">
    <property type="entry name" value="REDOX-CYCLING DRUG-SENSING TRANSCRIPTIONAL ACTIVATOR SOXR"/>
    <property type="match status" value="1"/>
</dbReference>
<proteinExistence type="predicted"/>
<dbReference type="Gene3D" id="1.10.1660.10">
    <property type="match status" value="1"/>
</dbReference>
<evidence type="ECO:0000313" key="5">
    <source>
        <dbReference type="EMBL" id="MST61633.1"/>
    </source>
</evidence>